<gene>
    <name evidence="2" type="ORF">BLNAU_140</name>
</gene>
<feature type="compositionally biased region" description="Basic and acidic residues" evidence="1">
    <location>
        <begin position="383"/>
        <end position="398"/>
    </location>
</feature>
<name>A0ABQ9YM52_9EUKA</name>
<evidence type="ECO:0000256" key="1">
    <source>
        <dbReference type="SAM" id="MobiDB-lite"/>
    </source>
</evidence>
<sequence length="432" mass="49528">MSISKTEHESSLTESQEEQPQTLAGMLREIHKVYRNVESCKRNQEEISRCLETLARAETLARTLGVFGSSRESLELEDISSTDIRAFAIPFFQGYMFTQLTYNERTRLVVLQAAKSHFVHYLQLCASFGVFKTDSTLGSAYHTIITTDPTSQISLVAQLQARDILVQRMKDEKLVDARIKSIVEKHTKKDKDQTKNQDEEDDGLDLSFSDEKELRELVLSQLQIFAYKAIQEIVHIEREKPMLEKQGMRADSESIIANMSDVEKREVHRAFSIEQQRAYEQAKAKAGPQTFVISPGGDAIPVSGLKEARAVLNQHTMQSAPEKSDEVIRRPDLSSVPMTHLGGVSRREELQRTALNAKPTWTVTLEEEYEREYQRLQVREARQKEYEEEQKLHPAPKEDTEEYDEQKRRADMEHDEWKAENPTGSGNRGLHS</sequence>
<accession>A0ABQ9YM52</accession>
<evidence type="ECO:0000313" key="3">
    <source>
        <dbReference type="Proteomes" id="UP001281761"/>
    </source>
</evidence>
<dbReference type="PANTHER" id="PTHR10933">
    <property type="entry name" value="IMMUNOGLOBULIN-BINDING PROTEIN 1"/>
    <property type="match status" value="1"/>
</dbReference>
<feature type="compositionally biased region" description="Basic and acidic residues" evidence="1">
    <location>
        <begin position="1"/>
        <end position="11"/>
    </location>
</feature>
<keyword evidence="3" id="KW-1185">Reference proteome</keyword>
<feature type="region of interest" description="Disordered" evidence="1">
    <location>
        <begin position="1"/>
        <end position="21"/>
    </location>
</feature>
<dbReference type="InterPro" id="IPR007304">
    <property type="entry name" value="TAP46-like"/>
</dbReference>
<feature type="compositionally biased region" description="Polar residues" evidence="1">
    <location>
        <begin position="12"/>
        <end position="21"/>
    </location>
</feature>
<feature type="region of interest" description="Disordered" evidence="1">
    <location>
        <begin position="383"/>
        <end position="432"/>
    </location>
</feature>
<protein>
    <submittedName>
        <fullName evidence="2">Immunoglobulin-binding protein 1</fullName>
    </submittedName>
</protein>
<dbReference type="EMBL" id="JARBJD010000001">
    <property type="protein sequence ID" value="KAK2964840.1"/>
    <property type="molecule type" value="Genomic_DNA"/>
</dbReference>
<dbReference type="PANTHER" id="PTHR10933:SF9">
    <property type="entry name" value="IMMUNOGLOBULIN-BINDING PROTEIN 1"/>
    <property type="match status" value="1"/>
</dbReference>
<dbReference type="Proteomes" id="UP001281761">
    <property type="component" value="Unassembled WGS sequence"/>
</dbReference>
<proteinExistence type="predicted"/>
<evidence type="ECO:0000313" key="2">
    <source>
        <dbReference type="EMBL" id="KAK2964840.1"/>
    </source>
</evidence>
<organism evidence="2 3">
    <name type="scientific">Blattamonas nauphoetae</name>
    <dbReference type="NCBI Taxonomy" id="2049346"/>
    <lineage>
        <taxon>Eukaryota</taxon>
        <taxon>Metamonada</taxon>
        <taxon>Preaxostyla</taxon>
        <taxon>Oxymonadida</taxon>
        <taxon>Blattamonas</taxon>
    </lineage>
</organism>
<dbReference type="Gene3D" id="1.25.40.540">
    <property type="entry name" value="TAP42-like family"/>
    <property type="match status" value="1"/>
</dbReference>
<feature type="compositionally biased region" description="Basic and acidic residues" evidence="1">
    <location>
        <begin position="405"/>
        <end position="419"/>
    </location>
</feature>
<dbReference type="InterPro" id="IPR038511">
    <property type="entry name" value="TAP42/TAP46-like_sf"/>
</dbReference>
<dbReference type="Pfam" id="PF04177">
    <property type="entry name" value="TAP42"/>
    <property type="match status" value="1"/>
</dbReference>
<reference evidence="2 3" key="1">
    <citation type="journal article" date="2022" name="bioRxiv">
        <title>Genomics of Preaxostyla Flagellates Illuminates Evolutionary Transitions and the Path Towards Mitochondrial Loss.</title>
        <authorList>
            <person name="Novak L.V.F."/>
            <person name="Treitli S.C."/>
            <person name="Pyrih J."/>
            <person name="Halakuc P."/>
            <person name="Pipaliya S.V."/>
            <person name="Vacek V."/>
            <person name="Brzon O."/>
            <person name="Soukal P."/>
            <person name="Eme L."/>
            <person name="Dacks J.B."/>
            <person name="Karnkowska A."/>
            <person name="Elias M."/>
            <person name="Hampl V."/>
        </authorList>
    </citation>
    <scope>NUCLEOTIDE SEQUENCE [LARGE SCALE GENOMIC DNA]</scope>
    <source>
        <strain evidence="2">NAU3</strain>
        <tissue evidence="2">Gut</tissue>
    </source>
</reference>
<comment type="caution">
    <text evidence="2">The sequence shown here is derived from an EMBL/GenBank/DDBJ whole genome shotgun (WGS) entry which is preliminary data.</text>
</comment>